<protein>
    <submittedName>
        <fullName evidence="2">Hint domain-containing protein</fullName>
    </submittedName>
</protein>
<proteinExistence type="predicted"/>
<dbReference type="AlphaFoldDB" id="A0A2T5HBJ4"/>
<dbReference type="InterPro" id="IPR028992">
    <property type="entry name" value="Hedgehog/Intein_dom"/>
</dbReference>
<feature type="domain" description="Hedgehog/Intein (Hint)" evidence="1">
    <location>
        <begin position="166"/>
        <end position="312"/>
    </location>
</feature>
<keyword evidence="3" id="KW-1185">Reference proteome</keyword>
<dbReference type="SUPFAM" id="SSF51294">
    <property type="entry name" value="Hedgehog/intein (Hint) domain"/>
    <property type="match status" value="1"/>
</dbReference>
<gene>
    <name evidence="2" type="ORF">C8N42_11386</name>
</gene>
<name>A0A2T5HBJ4_9RHOB</name>
<evidence type="ECO:0000313" key="2">
    <source>
        <dbReference type="EMBL" id="PTQ68943.1"/>
    </source>
</evidence>
<comment type="caution">
    <text evidence="2">The sequence shown here is derived from an EMBL/GenBank/DDBJ whole genome shotgun (WGS) entry which is preliminary data.</text>
</comment>
<dbReference type="EMBL" id="QAOH01000013">
    <property type="protein sequence ID" value="PTQ68943.1"/>
    <property type="molecule type" value="Genomic_DNA"/>
</dbReference>
<sequence>MAWISEIHYLNTYASSSGVAEYVEITLTPAEFARANDFQFATYQTTGETSTVVSLSTLTPVIDPNNGYYVYSVTVRTTDPDSIGGNLGSGGEAEAMALVDNSLASPVLQFFDIGGGTTAITATDGPAAGQTSTNIPAAPARDGNSIQFTKTGNRIDGTLTQGGATICFCDGTLIETGEGMRPVEDLSAGDRVRNFAGEFIALKWIGGRVINGADLARNPKLYPVRIMAGALGKGLPQRDLLVSRQHRILIDSKIAERVTGRREVLVAAIKLTELPGVFVDTTVTQVRYFHLLFDRHEIIFAEGAASESLFTGPEALNAVSPEAREEILGLFPGLNTSAARTSARFIPVGKLQKRIIARHAKNDQPLQVMI</sequence>
<evidence type="ECO:0000313" key="3">
    <source>
        <dbReference type="Proteomes" id="UP000244077"/>
    </source>
</evidence>
<evidence type="ECO:0000259" key="1">
    <source>
        <dbReference type="Pfam" id="PF13403"/>
    </source>
</evidence>
<accession>A0A2T5HBJ4</accession>
<dbReference type="InterPro" id="IPR036844">
    <property type="entry name" value="Hint_dom_sf"/>
</dbReference>
<dbReference type="OrthoDB" id="6305173at2"/>
<dbReference type="Pfam" id="PF13403">
    <property type="entry name" value="Hint_2"/>
    <property type="match status" value="1"/>
</dbReference>
<reference evidence="2 3" key="1">
    <citation type="submission" date="2018-04" db="EMBL/GenBank/DDBJ databases">
        <title>Genomic Encyclopedia of Archaeal and Bacterial Type Strains, Phase II (KMG-II): from individual species to whole genera.</title>
        <authorList>
            <person name="Goeker M."/>
        </authorList>
    </citation>
    <scope>NUCLEOTIDE SEQUENCE [LARGE SCALE GENOMIC DNA]</scope>
    <source>
        <strain evidence="2 3">DSM 100434</strain>
    </source>
</reference>
<dbReference type="Proteomes" id="UP000244077">
    <property type="component" value="Unassembled WGS sequence"/>
</dbReference>
<organism evidence="2 3">
    <name type="scientific">Celeribacter persicus</name>
    <dbReference type="NCBI Taxonomy" id="1651082"/>
    <lineage>
        <taxon>Bacteria</taxon>
        <taxon>Pseudomonadati</taxon>
        <taxon>Pseudomonadota</taxon>
        <taxon>Alphaproteobacteria</taxon>
        <taxon>Rhodobacterales</taxon>
        <taxon>Roseobacteraceae</taxon>
        <taxon>Celeribacter</taxon>
    </lineage>
</organism>
<dbReference type="RefSeq" id="WP_107817443.1">
    <property type="nucleotide sequence ID" value="NZ_QAOH01000013.1"/>
</dbReference>